<feature type="transmembrane region" description="Helical" evidence="1">
    <location>
        <begin position="195"/>
        <end position="215"/>
    </location>
</feature>
<dbReference type="AlphaFoldDB" id="X1VBR3"/>
<keyword evidence="1" id="KW-1133">Transmembrane helix</keyword>
<comment type="caution">
    <text evidence="3">The sequence shown here is derived from an EMBL/GenBank/DDBJ whole genome shotgun (WGS) entry which is preliminary data.</text>
</comment>
<dbReference type="InterPro" id="IPR036105">
    <property type="entry name" value="DiNase_FeMo-co_biosyn_sf"/>
</dbReference>
<evidence type="ECO:0000259" key="2">
    <source>
        <dbReference type="Pfam" id="PF02579"/>
    </source>
</evidence>
<feature type="domain" description="Dinitrogenase iron-molybdenum cofactor biosynthesis" evidence="2">
    <location>
        <begin position="14"/>
        <end position="102"/>
    </location>
</feature>
<evidence type="ECO:0000256" key="1">
    <source>
        <dbReference type="SAM" id="Phobius"/>
    </source>
</evidence>
<accession>X1VBR3</accession>
<dbReference type="Pfam" id="PF02579">
    <property type="entry name" value="Nitro_FeMo-Co"/>
    <property type="match status" value="1"/>
</dbReference>
<dbReference type="PANTHER" id="PTHR42983:SF1">
    <property type="entry name" value="IRON-MOLYBDENUM PROTEIN"/>
    <property type="match status" value="1"/>
</dbReference>
<keyword evidence="1" id="KW-0472">Membrane</keyword>
<sequence>MKIAISAEGADLASNVAHRFGLSPYLLVVDTETMDFKALANPGATSRPGAGVRVVVFAVSEGVEVVLTGYCSPAVHNQLVSNGIKVITNVSGMVKEVIEKYKAGDFGRGLTVEGEKEQATRYINRDILVRALKSSVRQFANILPILIGVVLCIGLFNAFVSKEALASIFSGNVVLDTLWGACFGSILAGTPINSYVIGAALLNHGISLFAVTALIV</sequence>
<reference evidence="3" key="1">
    <citation type="journal article" date="2014" name="Front. Microbiol.">
        <title>High frequency of phylogenetically diverse reductive dehalogenase-homologous genes in deep subseafloor sedimentary metagenomes.</title>
        <authorList>
            <person name="Kawai M."/>
            <person name="Futagami T."/>
            <person name="Toyoda A."/>
            <person name="Takaki Y."/>
            <person name="Nishi S."/>
            <person name="Hori S."/>
            <person name="Arai W."/>
            <person name="Tsubouchi T."/>
            <person name="Morono Y."/>
            <person name="Uchiyama I."/>
            <person name="Ito T."/>
            <person name="Fujiyama A."/>
            <person name="Inagaki F."/>
            <person name="Takami H."/>
        </authorList>
    </citation>
    <scope>NUCLEOTIDE SEQUENCE</scope>
    <source>
        <strain evidence="3">Expedition CK06-06</strain>
    </source>
</reference>
<feature type="transmembrane region" description="Helical" evidence="1">
    <location>
        <begin position="139"/>
        <end position="160"/>
    </location>
</feature>
<keyword evidence="1" id="KW-0812">Transmembrane</keyword>
<gene>
    <name evidence="3" type="ORF">S12H4_46145</name>
</gene>
<feature type="transmembrane region" description="Helical" evidence="1">
    <location>
        <begin position="166"/>
        <end position="188"/>
    </location>
</feature>
<feature type="non-terminal residue" evidence="3">
    <location>
        <position position="216"/>
    </location>
</feature>
<dbReference type="SUPFAM" id="SSF53146">
    <property type="entry name" value="Nitrogenase accessory factor-like"/>
    <property type="match status" value="1"/>
</dbReference>
<dbReference type="PANTHER" id="PTHR42983">
    <property type="entry name" value="DINITROGENASE IRON-MOLYBDENUM COFACTOR PROTEIN-RELATED"/>
    <property type="match status" value="1"/>
</dbReference>
<proteinExistence type="predicted"/>
<dbReference type="Gene3D" id="3.30.420.130">
    <property type="entry name" value="Dinitrogenase iron-molybdenum cofactor biosynthesis domain"/>
    <property type="match status" value="1"/>
</dbReference>
<name>X1VBR3_9ZZZZ</name>
<dbReference type="InterPro" id="IPR003731">
    <property type="entry name" value="Di-Nase_FeMo-co_biosynth"/>
</dbReference>
<evidence type="ECO:0000313" key="3">
    <source>
        <dbReference type="EMBL" id="GAJ14542.1"/>
    </source>
</evidence>
<protein>
    <recommendedName>
        <fullName evidence="2">Dinitrogenase iron-molybdenum cofactor biosynthesis domain-containing protein</fullName>
    </recommendedName>
</protein>
<dbReference type="EMBL" id="BARW01028604">
    <property type="protein sequence ID" value="GAJ14542.1"/>
    <property type="molecule type" value="Genomic_DNA"/>
</dbReference>
<organism evidence="3">
    <name type="scientific">marine sediment metagenome</name>
    <dbReference type="NCBI Taxonomy" id="412755"/>
    <lineage>
        <taxon>unclassified sequences</taxon>
        <taxon>metagenomes</taxon>
        <taxon>ecological metagenomes</taxon>
    </lineage>
</organism>